<proteinExistence type="predicted"/>
<feature type="chain" id="PRO_5015663703" evidence="1">
    <location>
        <begin position="28"/>
        <end position="84"/>
    </location>
</feature>
<keyword evidence="1" id="KW-0732">Signal</keyword>
<gene>
    <name evidence="2" type="ORF">CTI12_AA351500</name>
</gene>
<accession>A0A2U1MRZ0</accession>
<dbReference type="Proteomes" id="UP000245207">
    <property type="component" value="Unassembled WGS sequence"/>
</dbReference>
<evidence type="ECO:0000313" key="3">
    <source>
        <dbReference type="Proteomes" id="UP000245207"/>
    </source>
</evidence>
<evidence type="ECO:0000313" key="2">
    <source>
        <dbReference type="EMBL" id="PWA64031.1"/>
    </source>
</evidence>
<comment type="caution">
    <text evidence="2">The sequence shown here is derived from an EMBL/GenBank/DDBJ whole genome shotgun (WGS) entry which is preliminary data.</text>
</comment>
<dbReference type="AlphaFoldDB" id="A0A2U1MRZ0"/>
<protein>
    <submittedName>
        <fullName evidence="2">Uncharacterized protein</fullName>
    </submittedName>
</protein>
<name>A0A2U1MRZ0_ARTAN</name>
<keyword evidence="3" id="KW-1185">Reference proteome</keyword>
<dbReference type="EMBL" id="PKPP01004507">
    <property type="protein sequence ID" value="PWA64031.1"/>
    <property type="molecule type" value="Genomic_DNA"/>
</dbReference>
<dbReference type="OrthoDB" id="10534921at2759"/>
<feature type="signal peptide" evidence="1">
    <location>
        <begin position="1"/>
        <end position="27"/>
    </location>
</feature>
<sequence length="84" mass="9516">MKLNGSVITILCMTFLMLLVCHECSKSDVNDIRSIANPPPCTKECRKPKEKFWSGFCCCDSLVTCEEDIQTCREKCEKLNLCCS</sequence>
<reference evidence="2 3" key="1">
    <citation type="journal article" date="2018" name="Mol. Plant">
        <title>The genome of Artemisia annua provides insight into the evolution of Asteraceae family and artemisinin biosynthesis.</title>
        <authorList>
            <person name="Shen Q."/>
            <person name="Zhang L."/>
            <person name="Liao Z."/>
            <person name="Wang S."/>
            <person name="Yan T."/>
            <person name="Shi P."/>
            <person name="Liu M."/>
            <person name="Fu X."/>
            <person name="Pan Q."/>
            <person name="Wang Y."/>
            <person name="Lv Z."/>
            <person name="Lu X."/>
            <person name="Zhang F."/>
            <person name="Jiang W."/>
            <person name="Ma Y."/>
            <person name="Chen M."/>
            <person name="Hao X."/>
            <person name="Li L."/>
            <person name="Tang Y."/>
            <person name="Lv G."/>
            <person name="Zhou Y."/>
            <person name="Sun X."/>
            <person name="Brodelius P.E."/>
            <person name="Rose J.K.C."/>
            <person name="Tang K."/>
        </authorList>
    </citation>
    <scope>NUCLEOTIDE SEQUENCE [LARGE SCALE GENOMIC DNA]</scope>
    <source>
        <strain evidence="3">cv. Huhao1</strain>
        <tissue evidence="2">Leaf</tissue>
    </source>
</reference>
<organism evidence="2 3">
    <name type="scientific">Artemisia annua</name>
    <name type="common">Sweet wormwood</name>
    <dbReference type="NCBI Taxonomy" id="35608"/>
    <lineage>
        <taxon>Eukaryota</taxon>
        <taxon>Viridiplantae</taxon>
        <taxon>Streptophyta</taxon>
        <taxon>Embryophyta</taxon>
        <taxon>Tracheophyta</taxon>
        <taxon>Spermatophyta</taxon>
        <taxon>Magnoliopsida</taxon>
        <taxon>eudicotyledons</taxon>
        <taxon>Gunneridae</taxon>
        <taxon>Pentapetalae</taxon>
        <taxon>asterids</taxon>
        <taxon>campanulids</taxon>
        <taxon>Asterales</taxon>
        <taxon>Asteraceae</taxon>
        <taxon>Asteroideae</taxon>
        <taxon>Anthemideae</taxon>
        <taxon>Artemisiinae</taxon>
        <taxon>Artemisia</taxon>
    </lineage>
</organism>
<evidence type="ECO:0000256" key="1">
    <source>
        <dbReference type="SAM" id="SignalP"/>
    </source>
</evidence>